<organism evidence="2 3">
    <name type="scientific">Ancylostoma ceylanicum</name>
    <dbReference type="NCBI Taxonomy" id="53326"/>
    <lineage>
        <taxon>Eukaryota</taxon>
        <taxon>Metazoa</taxon>
        <taxon>Ecdysozoa</taxon>
        <taxon>Nematoda</taxon>
        <taxon>Chromadorea</taxon>
        <taxon>Rhabditida</taxon>
        <taxon>Rhabditina</taxon>
        <taxon>Rhabditomorpha</taxon>
        <taxon>Strongyloidea</taxon>
        <taxon>Ancylostomatidae</taxon>
        <taxon>Ancylostomatinae</taxon>
        <taxon>Ancylostoma</taxon>
    </lineage>
</organism>
<reference evidence="3" key="1">
    <citation type="journal article" date="2015" name="Nat. Genet.">
        <title>The genome and transcriptome of the zoonotic hookworm Ancylostoma ceylanicum identify infection-specific gene families.</title>
        <authorList>
            <person name="Schwarz E.M."/>
            <person name="Hu Y."/>
            <person name="Antoshechkin I."/>
            <person name="Miller M.M."/>
            <person name="Sternberg P.W."/>
            <person name="Aroian R.V."/>
        </authorList>
    </citation>
    <scope>NUCLEOTIDE SEQUENCE</scope>
    <source>
        <strain evidence="3">HY135</strain>
    </source>
</reference>
<evidence type="ECO:0000256" key="1">
    <source>
        <dbReference type="SAM" id="SignalP"/>
    </source>
</evidence>
<dbReference type="Proteomes" id="UP000024635">
    <property type="component" value="Unassembled WGS sequence"/>
</dbReference>
<sequence>MLAVALLLLAFQAIQAARLRCGNFSTNAVVTPELRENSGILVTWDLLSSDPVCSDPSRLPRFSQLRLHDVSLIASCDSCPRCTLRLPMRYEWPLGSSINTIFIVARQPPYNRIHTDMDIRYVIVDRMPPSLRNCEIIVKERAKLDKLLTISSAAMFFDAEQPVFRVVPKVAAILLEDYSGSVIMTCEPLPLCGTCNP</sequence>
<dbReference type="AlphaFoldDB" id="A0A016U5N8"/>
<comment type="caution">
    <text evidence="2">The sequence shown here is derived from an EMBL/GenBank/DDBJ whole genome shotgun (WGS) entry which is preliminary data.</text>
</comment>
<dbReference type="OrthoDB" id="5777646at2759"/>
<name>A0A016U5N8_9BILA</name>
<evidence type="ECO:0000313" key="2">
    <source>
        <dbReference type="EMBL" id="EYC10614.1"/>
    </source>
</evidence>
<keyword evidence="1" id="KW-0732">Signal</keyword>
<feature type="chain" id="PRO_5001491954" evidence="1">
    <location>
        <begin position="17"/>
        <end position="197"/>
    </location>
</feature>
<protein>
    <submittedName>
        <fullName evidence="2">Uncharacterized protein</fullName>
    </submittedName>
</protein>
<proteinExistence type="predicted"/>
<evidence type="ECO:0000313" key="3">
    <source>
        <dbReference type="Proteomes" id="UP000024635"/>
    </source>
</evidence>
<feature type="signal peptide" evidence="1">
    <location>
        <begin position="1"/>
        <end position="16"/>
    </location>
</feature>
<gene>
    <name evidence="2" type="primary">Acey_s0054.g2463</name>
    <name evidence="2" type="synonym">Acey-H23L24.1</name>
    <name evidence="2" type="ORF">Y032_0054g2463</name>
</gene>
<keyword evidence="3" id="KW-1185">Reference proteome</keyword>
<accession>A0A016U5N8</accession>
<dbReference type="EMBL" id="JARK01001390">
    <property type="protein sequence ID" value="EYC10614.1"/>
    <property type="molecule type" value="Genomic_DNA"/>
</dbReference>